<feature type="domain" description="EAL" evidence="3">
    <location>
        <begin position="1248"/>
        <end position="1502"/>
    </location>
</feature>
<dbReference type="Gene3D" id="3.30.450.20">
    <property type="entry name" value="PAS domain"/>
    <property type="match status" value="2"/>
</dbReference>
<dbReference type="InterPro" id="IPR001610">
    <property type="entry name" value="PAC"/>
</dbReference>
<dbReference type="PROSITE" id="PS50883">
    <property type="entry name" value="EAL"/>
    <property type="match status" value="1"/>
</dbReference>
<dbReference type="Pfam" id="PF08447">
    <property type="entry name" value="PAS_3"/>
    <property type="match status" value="1"/>
</dbReference>
<dbReference type="InterPro" id="IPR001633">
    <property type="entry name" value="EAL_dom"/>
</dbReference>
<dbReference type="SMART" id="SM00091">
    <property type="entry name" value="PAS"/>
    <property type="match status" value="1"/>
</dbReference>
<dbReference type="InterPro" id="IPR043128">
    <property type="entry name" value="Rev_trsase/Diguanyl_cyclase"/>
</dbReference>
<protein>
    <submittedName>
        <fullName evidence="5">EAL domain-containing protein</fullName>
    </submittedName>
</protein>
<evidence type="ECO:0000259" key="2">
    <source>
        <dbReference type="PROSITE" id="PS50113"/>
    </source>
</evidence>
<dbReference type="PROSITE" id="PS50113">
    <property type="entry name" value="PAC"/>
    <property type="match status" value="2"/>
</dbReference>
<dbReference type="InterPro" id="IPR052155">
    <property type="entry name" value="Biofilm_reg_signaling"/>
</dbReference>
<feature type="domain" description="PAC" evidence="2">
    <location>
        <begin position="898"/>
        <end position="951"/>
    </location>
</feature>
<accession>A0ABT0GCH1</accession>
<dbReference type="NCBIfam" id="TIGR00229">
    <property type="entry name" value="sensory_box"/>
    <property type="match status" value="2"/>
</dbReference>
<gene>
    <name evidence="5" type="ORF">M0G41_00975</name>
</gene>
<dbReference type="Gene3D" id="2.130.10.10">
    <property type="entry name" value="YVTN repeat-like/Quinoprotein amine dehydrogenase"/>
    <property type="match status" value="4"/>
</dbReference>
<evidence type="ECO:0000259" key="3">
    <source>
        <dbReference type="PROSITE" id="PS50883"/>
    </source>
</evidence>
<name>A0ABT0GCH1_9GAMM</name>
<proteinExistence type="predicted"/>
<dbReference type="InterPro" id="IPR000700">
    <property type="entry name" value="PAS-assoc_C"/>
</dbReference>
<feature type="domain" description="PAS" evidence="1">
    <location>
        <begin position="948"/>
        <end position="992"/>
    </location>
</feature>
<dbReference type="InterPro" id="IPR011110">
    <property type="entry name" value="Reg_prop"/>
</dbReference>
<dbReference type="SUPFAM" id="SSF141868">
    <property type="entry name" value="EAL domain-like"/>
    <property type="match status" value="1"/>
</dbReference>
<dbReference type="InterPro" id="IPR000014">
    <property type="entry name" value="PAS"/>
</dbReference>
<dbReference type="Pfam" id="PF00990">
    <property type="entry name" value="GGDEF"/>
    <property type="match status" value="1"/>
</dbReference>
<comment type="caution">
    <text evidence="5">The sequence shown here is derived from an EMBL/GenBank/DDBJ whole genome shotgun (WGS) entry which is preliminary data.</text>
</comment>
<sequence length="1504" mass="166689">MAGLACLLLALAAGAARRDQVFRSISSNEGLAQNTIHAVVQDPSGFIWVATQGGLHRFDGYQFELFQHEPNDPSTLPESFITALAVGGEGELWIGTNSSFLARLDLATRRIDRFESLTAVDDARRNTISAIRIAGDGGLWLGTGAGIEHFDPGTGERREVLRLSDAPRINRAGMPRSIDFQFDAGGMLWAATDGGLFRIDPRSRTYQRVGADTPAYGTFRDAAGQLWIGRLDGLWRIGDGGRIEQVHDSAGMPVDATWRIAGDPQGRLWLALLDGGLLRYDPHSGTTLRIDYRPELPSGLQERVLSTLMVDESGLLWVGGMSNGLATSPTDEPRFIYYTDSAPAPDPIGSNNVRAIYQEDSRTLWLGAENRGFHRVDLGTGEFQNHFDALQRALPAAIRGRGMRVLGLAAGEAGRIWVSTDQGAFEFDPDTLNAVRAYPTGNALGTDATNLRHAMRGRDGSVWFGTYGNGVLRRRPDGSWQTFEHHPDDPTSISHTLVNHVYEDSQGLIWVSTLNGVTLLDPETGVGRRIVAESGDPQGLAGNLVRGVLEARDGRIWIATHSGISASLGDPRVERPRFQHFGTADGLPANTVYGLLEDAAGHLWGSTNRGLIRLEPKPGRIRLFTLSDGLQDLEFNGASLLRLSDGRLAFGGIRGINVFDPQQIRQSDYSPPVVLVGLRVGGAAENQAPLLSTGALALDQTERVYRFRFAALDYTAPRRNRFEYRLEGFDRGWNDAGTVPDATYTNLDPGLYRLRVRATNHDGVWSERELDLPIEIVPPWWNSQVARLGYLLLAVLALALFAHSRHRRRQQELNLLAEVKEREERLKLALWGSGDEFWDWDIKRNTVFRMGADQLLGADNSHQELSTDSWRSDAVHPDDLARVQELLQAHITGRSPSFESEHRIRNARGEWIWVRSRGKVVGRDAEGRPVRIAGTARDITASRAAEGERRIAGEVLRSMGEAVAVVDLQFCFVSVNPAFARITGYAEEEVQGVSAGLLDSSQQPPEFYRRLREGVERSGHWTGEIWQRRKNGEEFLSWLEISEVSDAQGLRTHFVAVLSDITDKKRAEQELRYLANYDTLTGLPNRTLLAERLARAVVRAKRNETRIAVLFLDLDRFKDINDSLGHSAGDRILKSAAARLLGTVRESDTVARLGGDEFTVVLEDINEAAAAEQMAMRILESFSAPLDLDGRSEVAISPSIGIALFPDHAQIPADLLKCADTAMYAAKDRGRNTWQLYSELMDSETRRRTAMLSALRRALERNEFHLVFQPRMSIGDRRITGFEALLRWESPELGPVPPIHFIPLAEETGLILPIGEWVMREALHTLQRWRDQGHGDLMMSVNVSMLQFLRGRLDSSLSEALAASGAPAAQLELEVTESMVMANAEQAIRALRELKSFGVSIAIDDFGTGYSSLVYLKRLPIDTLKIDKEFVGDLTSDPDDEAITATIISMARSLGLKVVAEGVETIEQLDYLRDHRCDEIQGYWLSRPMREAECLAFLARQQVS</sequence>
<dbReference type="RefSeq" id="WP_248204278.1">
    <property type="nucleotide sequence ID" value="NZ_JALNMH010000001.1"/>
</dbReference>
<dbReference type="Pfam" id="PF13426">
    <property type="entry name" value="PAS_9"/>
    <property type="match status" value="1"/>
</dbReference>
<feature type="domain" description="GGDEF" evidence="4">
    <location>
        <begin position="1105"/>
        <end position="1239"/>
    </location>
</feature>
<dbReference type="Pfam" id="PF07495">
    <property type="entry name" value="Y_Y_Y"/>
    <property type="match status" value="1"/>
</dbReference>
<dbReference type="PROSITE" id="PS50112">
    <property type="entry name" value="PAS"/>
    <property type="match status" value="1"/>
</dbReference>
<dbReference type="CDD" id="cd01948">
    <property type="entry name" value="EAL"/>
    <property type="match status" value="1"/>
</dbReference>
<evidence type="ECO:0000313" key="5">
    <source>
        <dbReference type="EMBL" id="MCK7592236.1"/>
    </source>
</evidence>
<dbReference type="NCBIfam" id="TIGR00254">
    <property type="entry name" value="GGDEF"/>
    <property type="match status" value="1"/>
</dbReference>
<dbReference type="Gene3D" id="3.30.70.270">
    <property type="match status" value="1"/>
</dbReference>
<dbReference type="InterPro" id="IPR035919">
    <property type="entry name" value="EAL_sf"/>
</dbReference>
<dbReference type="PROSITE" id="PS50887">
    <property type="entry name" value="GGDEF"/>
    <property type="match status" value="1"/>
</dbReference>
<reference evidence="5" key="1">
    <citation type="submission" date="2022-04" db="EMBL/GenBank/DDBJ databases">
        <title>Lysobacter sp. CAU 1642 isolated from sea sand.</title>
        <authorList>
            <person name="Kim W."/>
        </authorList>
    </citation>
    <scope>NUCLEOTIDE SEQUENCE</scope>
    <source>
        <strain evidence="5">CAU 1642</strain>
    </source>
</reference>
<dbReference type="SUPFAM" id="SSF55785">
    <property type="entry name" value="PYP-like sensor domain (PAS domain)"/>
    <property type="match status" value="2"/>
</dbReference>
<feature type="domain" description="PAC" evidence="2">
    <location>
        <begin position="1021"/>
        <end position="1073"/>
    </location>
</feature>
<keyword evidence="6" id="KW-1185">Reference proteome</keyword>
<dbReference type="SUPFAM" id="SSF63829">
    <property type="entry name" value="Calcium-dependent phosphotriesterase"/>
    <property type="match status" value="3"/>
</dbReference>
<dbReference type="InterPro" id="IPR011123">
    <property type="entry name" value="Y_Y_Y"/>
</dbReference>
<evidence type="ECO:0000313" key="6">
    <source>
        <dbReference type="Proteomes" id="UP001431449"/>
    </source>
</evidence>
<dbReference type="CDD" id="cd01949">
    <property type="entry name" value="GGDEF"/>
    <property type="match status" value="1"/>
</dbReference>
<dbReference type="Proteomes" id="UP001431449">
    <property type="component" value="Unassembled WGS sequence"/>
</dbReference>
<dbReference type="InterPro" id="IPR013655">
    <property type="entry name" value="PAS_fold_3"/>
</dbReference>
<dbReference type="CDD" id="cd00146">
    <property type="entry name" value="PKD"/>
    <property type="match status" value="1"/>
</dbReference>
<evidence type="ECO:0000259" key="1">
    <source>
        <dbReference type="PROSITE" id="PS50112"/>
    </source>
</evidence>
<dbReference type="InterPro" id="IPR035965">
    <property type="entry name" value="PAS-like_dom_sf"/>
</dbReference>
<organism evidence="5 6">
    <name type="scientific">Pseudomarimonas salicorniae</name>
    <dbReference type="NCBI Taxonomy" id="2933270"/>
    <lineage>
        <taxon>Bacteria</taxon>
        <taxon>Pseudomonadati</taxon>
        <taxon>Pseudomonadota</taxon>
        <taxon>Gammaproteobacteria</taxon>
        <taxon>Lysobacterales</taxon>
        <taxon>Lysobacteraceae</taxon>
        <taxon>Pseudomarimonas</taxon>
    </lineage>
</organism>
<dbReference type="EMBL" id="JALNMH010000001">
    <property type="protein sequence ID" value="MCK7592236.1"/>
    <property type="molecule type" value="Genomic_DNA"/>
</dbReference>
<dbReference type="SMART" id="SM00052">
    <property type="entry name" value="EAL"/>
    <property type="match status" value="1"/>
</dbReference>
<dbReference type="PANTHER" id="PTHR44757:SF2">
    <property type="entry name" value="BIOFILM ARCHITECTURE MAINTENANCE PROTEIN MBAA"/>
    <property type="match status" value="1"/>
</dbReference>
<dbReference type="CDD" id="cd00130">
    <property type="entry name" value="PAS"/>
    <property type="match status" value="2"/>
</dbReference>
<dbReference type="InterPro" id="IPR000160">
    <property type="entry name" value="GGDEF_dom"/>
</dbReference>
<dbReference type="SMART" id="SM00086">
    <property type="entry name" value="PAC"/>
    <property type="match status" value="2"/>
</dbReference>
<dbReference type="Gene3D" id="2.60.40.10">
    <property type="entry name" value="Immunoglobulins"/>
    <property type="match status" value="1"/>
</dbReference>
<evidence type="ECO:0000259" key="4">
    <source>
        <dbReference type="PROSITE" id="PS50887"/>
    </source>
</evidence>
<dbReference type="InterPro" id="IPR013783">
    <property type="entry name" value="Ig-like_fold"/>
</dbReference>
<dbReference type="PANTHER" id="PTHR44757">
    <property type="entry name" value="DIGUANYLATE CYCLASE DGCP"/>
    <property type="match status" value="1"/>
</dbReference>
<dbReference type="InterPro" id="IPR029787">
    <property type="entry name" value="Nucleotide_cyclase"/>
</dbReference>
<dbReference type="InterPro" id="IPR015943">
    <property type="entry name" value="WD40/YVTN_repeat-like_dom_sf"/>
</dbReference>
<dbReference type="Gene3D" id="3.20.20.450">
    <property type="entry name" value="EAL domain"/>
    <property type="match status" value="1"/>
</dbReference>
<dbReference type="Pfam" id="PF00563">
    <property type="entry name" value="EAL"/>
    <property type="match status" value="1"/>
</dbReference>
<dbReference type="SUPFAM" id="SSF55073">
    <property type="entry name" value="Nucleotide cyclase"/>
    <property type="match status" value="1"/>
</dbReference>
<dbReference type="Pfam" id="PF07494">
    <property type="entry name" value="Reg_prop"/>
    <property type="match status" value="2"/>
</dbReference>
<dbReference type="SMART" id="SM00267">
    <property type="entry name" value="GGDEF"/>
    <property type="match status" value="1"/>
</dbReference>